<dbReference type="AlphaFoldDB" id="A0A218VZX0"/>
<dbReference type="EMBL" id="MTKT01005609">
    <property type="protein sequence ID" value="OWM65561.1"/>
    <property type="molecule type" value="Genomic_DNA"/>
</dbReference>
<organism evidence="1 2">
    <name type="scientific">Punica granatum</name>
    <name type="common">Pomegranate</name>
    <dbReference type="NCBI Taxonomy" id="22663"/>
    <lineage>
        <taxon>Eukaryota</taxon>
        <taxon>Viridiplantae</taxon>
        <taxon>Streptophyta</taxon>
        <taxon>Embryophyta</taxon>
        <taxon>Tracheophyta</taxon>
        <taxon>Spermatophyta</taxon>
        <taxon>Magnoliopsida</taxon>
        <taxon>eudicotyledons</taxon>
        <taxon>Gunneridae</taxon>
        <taxon>Pentapetalae</taxon>
        <taxon>rosids</taxon>
        <taxon>malvids</taxon>
        <taxon>Myrtales</taxon>
        <taxon>Lythraceae</taxon>
        <taxon>Punica</taxon>
    </lineage>
</organism>
<reference evidence="2" key="1">
    <citation type="journal article" date="2017" name="Plant J.">
        <title>The pomegranate (Punica granatum L.) genome and the genomics of punicalagin biosynthesis.</title>
        <authorList>
            <person name="Qin G."/>
            <person name="Xu C."/>
            <person name="Ming R."/>
            <person name="Tang H."/>
            <person name="Guyot R."/>
            <person name="Kramer E.M."/>
            <person name="Hu Y."/>
            <person name="Yi X."/>
            <person name="Qi Y."/>
            <person name="Xu X."/>
            <person name="Gao Z."/>
            <person name="Pan H."/>
            <person name="Jian J."/>
            <person name="Tian Y."/>
            <person name="Yue Z."/>
            <person name="Xu Y."/>
        </authorList>
    </citation>
    <scope>NUCLEOTIDE SEQUENCE [LARGE SCALE GENOMIC DNA]</scope>
    <source>
        <strain evidence="2">cv. Dabenzi</strain>
    </source>
</reference>
<accession>A0A218VZX0</accession>
<comment type="caution">
    <text evidence="1">The sequence shown here is derived from an EMBL/GenBank/DDBJ whole genome shotgun (WGS) entry which is preliminary data.</text>
</comment>
<protein>
    <submittedName>
        <fullName evidence="1">Uncharacterized protein</fullName>
    </submittedName>
</protein>
<dbReference type="Proteomes" id="UP000197138">
    <property type="component" value="Unassembled WGS sequence"/>
</dbReference>
<sequence>MRSTPFGLSDRLGTFPMAACSPVLDMWEKTVPVYAPVARSKGIKTRKRESIKSGNWSLKSVNMRPKPVKAINARSKLVKAVNPRPKSVKAVNAKLKPVKAVNRSRSSCISSNSCHDLSIDTEEDSTNQQIIIHPQVNRDKHIAQAHNIKTSNNPATL</sequence>
<gene>
    <name evidence="1" type="ORF">CDL15_Pgr023831</name>
</gene>
<evidence type="ECO:0000313" key="2">
    <source>
        <dbReference type="Proteomes" id="UP000197138"/>
    </source>
</evidence>
<proteinExistence type="predicted"/>
<evidence type="ECO:0000313" key="1">
    <source>
        <dbReference type="EMBL" id="OWM65561.1"/>
    </source>
</evidence>
<name>A0A218VZX0_PUNGR</name>